<keyword evidence="5" id="KW-0804">Transcription</keyword>
<keyword evidence="4" id="KW-0238">DNA-binding</keyword>
<evidence type="ECO:0000256" key="1">
    <source>
        <dbReference type="ARBA" id="ARBA00010641"/>
    </source>
</evidence>
<dbReference type="PANTHER" id="PTHR43133">
    <property type="entry name" value="RNA POLYMERASE ECF-TYPE SIGMA FACTO"/>
    <property type="match status" value="1"/>
</dbReference>
<dbReference type="InterPro" id="IPR007627">
    <property type="entry name" value="RNA_pol_sigma70_r2"/>
</dbReference>
<comment type="similarity">
    <text evidence="1">Belongs to the sigma-70 factor family. ECF subfamily.</text>
</comment>
<organism evidence="8 9">
    <name type="scientific">Spirosoma liriopis</name>
    <dbReference type="NCBI Taxonomy" id="2937440"/>
    <lineage>
        <taxon>Bacteria</taxon>
        <taxon>Pseudomonadati</taxon>
        <taxon>Bacteroidota</taxon>
        <taxon>Cytophagia</taxon>
        <taxon>Cytophagales</taxon>
        <taxon>Cytophagaceae</taxon>
        <taxon>Spirosoma</taxon>
    </lineage>
</organism>
<evidence type="ECO:0000256" key="3">
    <source>
        <dbReference type="ARBA" id="ARBA00023082"/>
    </source>
</evidence>
<dbReference type="InterPro" id="IPR013325">
    <property type="entry name" value="RNA_pol_sigma_r2"/>
</dbReference>
<accession>A0ABT0HU74</accession>
<feature type="domain" description="RNA polymerase sigma-70 region 2" evidence="6">
    <location>
        <begin position="7"/>
        <end position="74"/>
    </location>
</feature>
<dbReference type="InterPro" id="IPR036388">
    <property type="entry name" value="WH-like_DNA-bd_sf"/>
</dbReference>
<comment type="caution">
    <text evidence="8">The sequence shown here is derived from an EMBL/GenBank/DDBJ whole genome shotgun (WGS) entry which is preliminary data.</text>
</comment>
<dbReference type="Pfam" id="PF04542">
    <property type="entry name" value="Sigma70_r2"/>
    <property type="match status" value="1"/>
</dbReference>
<dbReference type="PANTHER" id="PTHR43133:SF8">
    <property type="entry name" value="RNA POLYMERASE SIGMA FACTOR HI_1459-RELATED"/>
    <property type="match status" value="1"/>
</dbReference>
<dbReference type="SUPFAM" id="SSF88659">
    <property type="entry name" value="Sigma3 and sigma4 domains of RNA polymerase sigma factors"/>
    <property type="match status" value="1"/>
</dbReference>
<dbReference type="RefSeq" id="WP_232564009.1">
    <property type="nucleotide sequence ID" value="NZ_JALPRF010000011.1"/>
</dbReference>
<keyword evidence="3" id="KW-0731">Sigma factor</keyword>
<dbReference type="InterPro" id="IPR013249">
    <property type="entry name" value="RNA_pol_sigma70_r4_t2"/>
</dbReference>
<feature type="domain" description="RNA polymerase sigma factor 70 region 4 type 2" evidence="7">
    <location>
        <begin position="102"/>
        <end position="154"/>
    </location>
</feature>
<gene>
    <name evidence="8" type="ORF">M0L20_27965</name>
</gene>
<dbReference type="Pfam" id="PF08281">
    <property type="entry name" value="Sigma70_r4_2"/>
    <property type="match status" value="1"/>
</dbReference>
<evidence type="ECO:0000313" key="8">
    <source>
        <dbReference type="EMBL" id="MCK8495734.1"/>
    </source>
</evidence>
<keyword evidence="2" id="KW-0805">Transcription regulation</keyword>
<name>A0ABT0HU74_9BACT</name>
<dbReference type="Gene3D" id="1.10.10.10">
    <property type="entry name" value="Winged helix-like DNA-binding domain superfamily/Winged helix DNA-binding domain"/>
    <property type="match status" value="1"/>
</dbReference>
<evidence type="ECO:0000256" key="5">
    <source>
        <dbReference type="ARBA" id="ARBA00023163"/>
    </source>
</evidence>
<dbReference type="NCBIfam" id="TIGR02937">
    <property type="entry name" value="sigma70-ECF"/>
    <property type="match status" value="1"/>
</dbReference>
<evidence type="ECO:0000259" key="6">
    <source>
        <dbReference type="Pfam" id="PF04542"/>
    </source>
</evidence>
<evidence type="ECO:0000259" key="7">
    <source>
        <dbReference type="Pfam" id="PF08281"/>
    </source>
</evidence>
<evidence type="ECO:0000256" key="4">
    <source>
        <dbReference type="ARBA" id="ARBA00023125"/>
    </source>
</evidence>
<dbReference type="InterPro" id="IPR014284">
    <property type="entry name" value="RNA_pol_sigma-70_dom"/>
</dbReference>
<keyword evidence="9" id="KW-1185">Reference proteome</keyword>
<reference evidence="8 9" key="1">
    <citation type="submission" date="2022-04" db="EMBL/GenBank/DDBJ databases">
        <title>Spirosoma sp. strain RP8 genome sequencing and assembly.</title>
        <authorList>
            <person name="Jung Y."/>
        </authorList>
    </citation>
    <scope>NUCLEOTIDE SEQUENCE [LARGE SCALE GENOMIC DNA]</scope>
    <source>
        <strain evidence="8 9">RP8</strain>
    </source>
</reference>
<dbReference type="Proteomes" id="UP001202180">
    <property type="component" value="Unassembled WGS sequence"/>
</dbReference>
<dbReference type="SUPFAM" id="SSF88946">
    <property type="entry name" value="Sigma2 domain of RNA polymerase sigma factors"/>
    <property type="match status" value="1"/>
</dbReference>
<evidence type="ECO:0000313" key="9">
    <source>
        <dbReference type="Proteomes" id="UP001202180"/>
    </source>
</evidence>
<sequence>MESFDSIYKRYSEMVYKQCFSMTKNHEVAKDFTQEIFIKVFVKLNTFQSRSDFSTWLYSVAYNYCIDQLRLTKRLRTEFLSDSHLRNVPESDHAEVANVQLQDLELVMEELRSEDVEILRLKYEKGVSIKSISQQYNISESAIKMRLMRTRIKLQSAYSRRFL</sequence>
<evidence type="ECO:0000256" key="2">
    <source>
        <dbReference type="ARBA" id="ARBA00023015"/>
    </source>
</evidence>
<proteinExistence type="inferred from homology"/>
<dbReference type="InterPro" id="IPR039425">
    <property type="entry name" value="RNA_pol_sigma-70-like"/>
</dbReference>
<dbReference type="InterPro" id="IPR013324">
    <property type="entry name" value="RNA_pol_sigma_r3/r4-like"/>
</dbReference>
<protein>
    <submittedName>
        <fullName evidence="8">Sigma-70 family RNA polymerase sigma factor</fullName>
    </submittedName>
</protein>
<dbReference type="EMBL" id="JALPRF010000011">
    <property type="protein sequence ID" value="MCK8495734.1"/>
    <property type="molecule type" value="Genomic_DNA"/>
</dbReference>
<dbReference type="Gene3D" id="1.10.1740.10">
    <property type="match status" value="1"/>
</dbReference>